<dbReference type="Pfam" id="PF02518">
    <property type="entry name" value="HATPase_c"/>
    <property type="match status" value="1"/>
</dbReference>
<dbReference type="CDD" id="cd16934">
    <property type="entry name" value="HATPase_RsbT-like"/>
    <property type="match status" value="1"/>
</dbReference>
<dbReference type="EMBL" id="LFVU01000026">
    <property type="protein sequence ID" value="KMT21999.1"/>
    <property type="molecule type" value="Genomic_DNA"/>
</dbReference>
<feature type="domain" description="Histidine kinase/HSP90-like ATPase" evidence="1">
    <location>
        <begin position="34"/>
        <end position="128"/>
    </location>
</feature>
<keyword evidence="2" id="KW-0418">Kinase</keyword>
<dbReference type="PATRIC" id="fig|1121307.3.peg.1624"/>
<keyword evidence="3" id="KW-1185">Reference proteome</keyword>
<dbReference type="AlphaFoldDB" id="A0A0J8DCL8"/>
<proteinExistence type="predicted"/>
<dbReference type="InterPro" id="IPR036890">
    <property type="entry name" value="HATPase_C_sf"/>
</dbReference>
<evidence type="ECO:0000313" key="3">
    <source>
        <dbReference type="Proteomes" id="UP000036756"/>
    </source>
</evidence>
<dbReference type="STRING" id="1121307.CLCY_3c02700"/>
<evidence type="ECO:0000313" key="2">
    <source>
        <dbReference type="EMBL" id="KMT21999.1"/>
    </source>
</evidence>
<dbReference type="GO" id="GO:0004674">
    <property type="term" value="F:protein serine/threonine kinase activity"/>
    <property type="evidence" value="ECO:0007669"/>
    <property type="project" value="UniProtKB-EC"/>
</dbReference>
<dbReference type="EC" id="2.7.11.1" evidence="2"/>
<organism evidence="2 3">
    <name type="scientific">Clostridium cylindrosporum DSM 605</name>
    <dbReference type="NCBI Taxonomy" id="1121307"/>
    <lineage>
        <taxon>Bacteria</taxon>
        <taxon>Bacillati</taxon>
        <taxon>Bacillota</taxon>
        <taxon>Clostridia</taxon>
        <taxon>Eubacteriales</taxon>
        <taxon>Clostridiaceae</taxon>
        <taxon>Clostridium</taxon>
    </lineage>
</organism>
<evidence type="ECO:0000259" key="1">
    <source>
        <dbReference type="Pfam" id="PF02518"/>
    </source>
</evidence>
<dbReference type="OrthoDB" id="9797578at2"/>
<dbReference type="SUPFAM" id="SSF55874">
    <property type="entry name" value="ATPase domain of HSP90 chaperone/DNA topoisomerase II/histidine kinase"/>
    <property type="match status" value="1"/>
</dbReference>
<accession>A0A0J8DCL8</accession>
<dbReference type="InterPro" id="IPR003594">
    <property type="entry name" value="HATPase_dom"/>
</dbReference>
<sequence length="131" mass="14531">MLRYEVVIEEEKDIVIARQVTREAAKQMKFGIVDQTRIITAVSELSRNIFQYAGKGYVVLEEVVENNKHGLMISFVDEGPGIQDIDYVMQGGNSSGNGMGLGLCGSKRLMDNFSICSQLGKGTIVIIKKWL</sequence>
<reference evidence="2 3" key="1">
    <citation type="submission" date="2015-06" db="EMBL/GenBank/DDBJ databases">
        <title>Draft genome sequence of the purine-degrading Clostridium cylindrosporum HC-1 (DSM 605).</title>
        <authorList>
            <person name="Poehlein A."/>
            <person name="Schiel-Bengelsdorf B."/>
            <person name="Bengelsdorf F."/>
            <person name="Daniel R."/>
            <person name="Duerre P."/>
        </authorList>
    </citation>
    <scope>NUCLEOTIDE SEQUENCE [LARGE SCALE GENOMIC DNA]</scope>
    <source>
        <strain evidence="2 3">DSM 605</strain>
    </source>
</reference>
<keyword evidence="2" id="KW-0808">Transferase</keyword>
<protein>
    <submittedName>
        <fullName evidence="2">Serine/threonine-protein kinase RsbT</fullName>
        <ecNumber evidence="2">2.7.11.1</ecNumber>
    </submittedName>
</protein>
<dbReference type="Proteomes" id="UP000036756">
    <property type="component" value="Unassembled WGS sequence"/>
</dbReference>
<dbReference type="Gene3D" id="3.30.565.10">
    <property type="entry name" value="Histidine kinase-like ATPase, C-terminal domain"/>
    <property type="match status" value="1"/>
</dbReference>
<gene>
    <name evidence="2" type="primary">rsbT</name>
    <name evidence="2" type="ORF">CLCY_3c02700</name>
</gene>
<name>A0A0J8DCL8_CLOCY</name>
<comment type="caution">
    <text evidence="2">The sequence shown here is derived from an EMBL/GenBank/DDBJ whole genome shotgun (WGS) entry which is preliminary data.</text>
</comment>
<dbReference type="RefSeq" id="WP_048570634.1">
    <property type="nucleotide sequence ID" value="NZ_LFVU01000026.1"/>
</dbReference>